<evidence type="ECO:0000313" key="3">
    <source>
        <dbReference type="EMBL" id="CAC5394871.1"/>
    </source>
</evidence>
<proteinExistence type="predicted"/>
<dbReference type="PANTHER" id="PTHR33845:SF1">
    <property type="entry name" value="C2H2-TYPE DOMAIN-CONTAINING PROTEIN"/>
    <property type="match status" value="1"/>
</dbReference>
<protein>
    <recommendedName>
        <fullName evidence="2">Macro domain-containing protein</fullName>
    </recommendedName>
</protein>
<dbReference type="SMART" id="SM00506">
    <property type="entry name" value="A1pp"/>
    <property type="match status" value="1"/>
</dbReference>
<feature type="domain" description="Macro" evidence="2">
    <location>
        <begin position="1029"/>
        <end position="1192"/>
    </location>
</feature>
<dbReference type="EMBL" id="CACVKT020005394">
    <property type="protein sequence ID" value="CAC5394871.1"/>
    <property type="molecule type" value="Genomic_DNA"/>
</dbReference>
<feature type="coiled-coil region" evidence="1">
    <location>
        <begin position="58"/>
        <end position="85"/>
    </location>
</feature>
<dbReference type="OrthoDB" id="10052316at2759"/>
<dbReference type="Proteomes" id="UP000507470">
    <property type="component" value="Unassembled WGS sequence"/>
</dbReference>
<dbReference type="InterPro" id="IPR043472">
    <property type="entry name" value="Macro_dom-like"/>
</dbReference>
<accession>A0A6J8CGQ7</accession>
<sequence length="1291" mass="148331">MQCCHPSFRVGPSLIVTTLLTKKSANDFDSSTSEDELVKGNLFSSEVHTNADKTNKLTINFEDRIRELEGKLKETEKENTSKLQTGNKHYNVEKAVDDIKEWKGHILRSRNQEEARRNTLEIIKEKKDVMITIDWAMKFLPRKFREGQTDWFAKRGINWHISVSLMKGSSDTYQSITHVHLFSSTVAHDSSVTSSIISDVVQDLIQMNHGLSNVHLFSDNAGCYKRPCDRRASHLKSIIKRYVNEGNDVVTAEQMKKAIDLKKNFNYRVKVVTPVIDLDPVQNSIKSIPGISQLHNFKFEDSCLRVWKAYGIGTRKLIPWTDICQDMHVSQLKTVQNWLEKSCNVFSSDDMTEEEEVEECEPPAKKAKYKENIYSCPKEGNCNYQLEKQSLIDRSKSEYSVKLDKLFPKSVNISCSTTSAKANTAKIGWALKLKKKKTNFAVEQKQFMQEQFHVGKHTGRMVDPFEAAKLMMVEIKNGERRFKKSEYLTGSQISGKGHQYTLTGFNTVNESDNQLTESDLNKSGAVRFSRLSTESDKLKTLKLKQLHFGVLQNLDFISFLNKKVPTCNAKMNENAITFIGTQREVEKQMKFFFDYYIDIECIKHVQGKPRQIPERMLEFVQRENIREYINKKLEIEDIRCYWYSDKDEGYIKLFTWKGKGSKAVAVVQQCLDWEKFTRSPAFDVILKEKSMETFFDDQKSNLMFDIYEKDLVVVGLESSVRNFVELNNKICEANTKIEHRFPLNQHKEITALSSNILQHLRKFHPKEIEKFERKWNVTFKEENEAVLLEGESSDIQRASDSLKDSSVIEQKWSCHVDNPVDVIKDLSSKSIPKLQLVQWVSQTKDQRIIFVHGSVTDMAADIIVYPVTKSEGQPRLGKIGKAIVTEGGFVMQREVKEMSRLEEIVITSATGNLPCLMVAYFPVPFFKPGVQLQKDMVKRIQDLLTEVAKTQLQSVVITTDIGNDIPEPTFLHWFLDAYKAHQHKLYCLNQIYLCTESENISPLLNVLKDGISNLLTMFDFTAMFQQRSSGVSVTRKPADISITLVNGKLVDQKVDILVNSSNRNLELEKGAVSASILEAGGERIYTECKHFYPNGINYGQVITTNPGNLRCKAICHGCLSHWKPIADISCQILAKLMFGCLLHADSCHSESIAFPVFGTGNLMYPWGEVAKTMIRTVFKYGRMFPDTTMKKVRIVFHGNDYNLIEVSDPTFKEQATLIRNCVDCTQDMRYLQILKIMMTNKDEFDKILTETIHRQEQERRSIHYKVSDWCSKFALQYCSKVTFKLQRKLAF</sequence>
<keyword evidence="4" id="KW-1185">Reference proteome</keyword>
<evidence type="ECO:0000313" key="4">
    <source>
        <dbReference type="Proteomes" id="UP000507470"/>
    </source>
</evidence>
<name>A0A6J8CGQ7_MYTCO</name>
<gene>
    <name evidence="3" type="ORF">MCOR_29588</name>
</gene>
<dbReference type="Pfam" id="PF01661">
    <property type="entry name" value="Macro"/>
    <property type="match status" value="1"/>
</dbReference>
<keyword evidence="1" id="KW-0175">Coiled coil</keyword>
<evidence type="ECO:0000259" key="2">
    <source>
        <dbReference type="PROSITE" id="PS51154"/>
    </source>
</evidence>
<dbReference type="InterPro" id="IPR002589">
    <property type="entry name" value="Macro_dom"/>
</dbReference>
<evidence type="ECO:0000256" key="1">
    <source>
        <dbReference type="SAM" id="Coils"/>
    </source>
</evidence>
<dbReference type="PANTHER" id="PTHR33845">
    <property type="entry name" value="C2H2-TYPE DOMAIN-CONTAINING PROTEIN"/>
    <property type="match status" value="1"/>
</dbReference>
<dbReference type="Gene3D" id="3.40.220.10">
    <property type="entry name" value="Leucine Aminopeptidase, subunit E, domain 1"/>
    <property type="match status" value="2"/>
</dbReference>
<dbReference type="PROSITE" id="PS51154">
    <property type="entry name" value="MACRO"/>
    <property type="match status" value="1"/>
</dbReference>
<reference evidence="3 4" key="1">
    <citation type="submission" date="2020-06" db="EMBL/GenBank/DDBJ databases">
        <authorList>
            <person name="Li R."/>
            <person name="Bekaert M."/>
        </authorList>
    </citation>
    <scope>NUCLEOTIDE SEQUENCE [LARGE SCALE GENOMIC DNA]</scope>
    <source>
        <strain evidence="4">wild</strain>
    </source>
</reference>
<organism evidence="3 4">
    <name type="scientific">Mytilus coruscus</name>
    <name type="common">Sea mussel</name>
    <dbReference type="NCBI Taxonomy" id="42192"/>
    <lineage>
        <taxon>Eukaryota</taxon>
        <taxon>Metazoa</taxon>
        <taxon>Spiralia</taxon>
        <taxon>Lophotrochozoa</taxon>
        <taxon>Mollusca</taxon>
        <taxon>Bivalvia</taxon>
        <taxon>Autobranchia</taxon>
        <taxon>Pteriomorphia</taxon>
        <taxon>Mytilida</taxon>
        <taxon>Mytiloidea</taxon>
        <taxon>Mytilidae</taxon>
        <taxon>Mytilinae</taxon>
        <taxon>Mytilus</taxon>
    </lineage>
</organism>
<dbReference type="SUPFAM" id="SSF52949">
    <property type="entry name" value="Macro domain-like"/>
    <property type="match status" value="2"/>
</dbReference>